<comment type="catalytic activity">
    <reaction evidence="5 6">
        <text>dTDP-beta-L-rhamnose + NADP(+) = dTDP-4-dehydro-beta-L-rhamnose + NADPH + H(+)</text>
        <dbReference type="Rhea" id="RHEA:21796"/>
        <dbReference type="ChEBI" id="CHEBI:15378"/>
        <dbReference type="ChEBI" id="CHEBI:57510"/>
        <dbReference type="ChEBI" id="CHEBI:57783"/>
        <dbReference type="ChEBI" id="CHEBI:58349"/>
        <dbReference type="ChEBI" id="CHEBI:62830"/>
        <dbReference type="EC" id="1.1.1.133"/>
    </reaction>
</comment>
<dbReference type="RefSeq" id="WP_310320924.1">
    <property type="nucleotide sequence ID" value="NZ_JAVDWU010000011.1"/>
</dbReference>
<dbReference type="Gene3D" id="3.40.50.720">
    <property type="entry name" value="NAD(P)-binding Rossmann-like Domain"/>
    <property type="match status" value="1"/>
</dbReference>
<dbReference type="Proteomes" id="UP001265700">
    <property type="component" value="Unassembled WGS sequence"/>
</dbReference>
<dbReference type="GO" id="GO:0008831">
    <property type="term" value="F:dTDP-4-dehydrorhamnose reductase activity"/>
    <property type="evidence" value="ECO:0007669"/>
    <property type="project" value="UniProtKB-EC"/>
</dbReference>
<protein>
    <recommendedName>
        <fullName evidence="4 6">dTDP-4-dehydrorhamnose reductase</fullName>
        <ecNumber evidence="3 6">1.1.1.133</ecNumber>
    </recommendedName>
</protein>
<dbReference type="EMBL" id="JAVDWU010000011">
    <property type="protein sequence ID" value="MDR7152331.1"/>
    <property type="molecule type" value="Genomic_DNA"/>
</dbReference>
<evidence type="ECO:0000256" key="6">
    <source>
        <dbReference type="RuleBase" id="RU364082"/>
    </source>
</evidence>
<keyword evidence="9" id="KW-1185">Reference proteome</keyword>
<dbReference type="EC" id="1.1.1.133" evidence="3 6"/>
<comment type="caution">
    <text evidence="8">The sequence shown here is derived from an EMBL/GenBank/DDBJ whole genome shotgun (WGS) entry which is preliminary data.</text>
</comment>
<keyword evidence="6" id="KW-0521">NADP</keyword>
<comment type="cofactor">
    <cofactor evidence="6">
        <name>Mg(2+)</name>
        <dbReference type="ChEBI" id="CHEBI:18420"/>
    </cofactor>
    <text evidence="6">Binds 1 Mg(2+) ion per monomer.</text>
</comment>
<evidence type="ECO:0000313" key="8">
    <source>
        <dbReference type="EMBL" id="MDR7152331.1"/>
    </source>
</evidence>
<sequence>MSDSRQNVLILGATGLLGSNLTSGTYLQNYCCIGQGRGPEADIQSDLQEIEQVREMLVQTQPTAIINLVGLTNVDSCEQYPNEAYRVNVLPVENVLKAAESLSFKTRLIHISTDQVYDGAGPHREGSVMLTNYYAFSKYAAELVARTGDGLVLRTNFFGKSRTEKRKSITDWLYQELTSDREVQVFEDVLFSPLSMHSLCELIEQTVETDLAGIFNLGTHEGASKADFAFQFGELTGLPTSNLKRVTTSEVSFLKTYRPKDMRMDVSAIEGAMGMTLPKLRTELERVAKEYIL</sequence>
<dbReference type="Gene3D" id="3.90.25.10">
    <property type="entry name" value="UDP-galactose 4-epimerase, domain 1"/>
    <property type="match status" value="1"/>
</dbReference>
<comment type="function">
    <text evidence="6">Catalyzes the reduction of dTDP-6-deoxy-L-lyxo-4-hexulose to yield dTDP-L-rhamnose.</text>
</comment>
<name>A0ABU1WSP8_9BURK</name>
<evidence type="ECO:0000256" key="5">
    <source>
        <dbReference type="ARBA" id="ARBA00048200"/>
    </source>
</evidence>
<dbReference type="SUPFAM" id="SSF51735">
    <property type="entry name" value="NAD(P)-binding Rossmann-fold domains"/>
    <property type="match status" value="1"/>
</dbReference>
<comment type="pathway">
    <text evidence="1 6">Carbohydrate biosynthesis; dTDP-L-rhamnose biosynthesis.</text>
</comment>
<keyword evidence="6 8" id="KW-0560">Oxidoreductase</keyword>
<gene>
    <name evidence="8" type="ORF">J2W49_004307</name>
</gene>
<feature type="domain" description="RmlD-like substrate binding" evidence="7">
    <location>
        <begin position="7"/>
        <end position="291"/>
    </location>
</feature>
<dbReference type="PANTHER" id="PTHR10491:SF4">
    <property type="entry name" value="METHIONINE ADENOSYLTRANSFERASE 2 SUBUNIT BETA"/>
    <property type="match status" value="1"/>
</dbReference>
<dbReference type="CDD" id="cd05254">
    <property type="entry name" value="dTDP_HR_like_SDR_e"/>
    <property type="match status" value="1"/>
</dbReference>
<dbReference type="Pfam" id="PF04321">
    <property type="entry name" value="RmlD_sub_bind"/>
    <property type="match status" value="1"/>
</dbReference>
<evidence type="ECO:0000313" key="9">
    <source>
        <dbReference type="Proteomes" id="UP001265700"/>
    </source>
</evidence>
<evidence type="ECO:0000256" key="3">
    <source>
        <dbReference type="ARBA" id="ARBA00012929"/>
    </source>
</evidence>
<comment type="similarity">
    <text evidence="2 6">Belongs to the dTDP-4-dehydrorhamnose reductase family.</text>
</comment>
<evidence type="ECO:0000259" key="7">
    <source>
        <dbReference type="Pfam" id="PF04321"/>
    </source>
</evidence>
<accession>A0ABU1WSP8</accession>
<evidence type="ECO:0000256" key="4">
    <source>
        <dbReference type="ARBA" id="ARBA00017099"/>
    </source>
</evidence>
<dbReference type="PANTHER" id="PTHR10491">
    <property type="entry name" value="DTDP-4-DEHYDRORHAMNOSE REDUCTASE"/>
    <property type="match status" value="1"/>
</dbReference>
<dbReference type="InterPro" id="IPR005913">
    <property type="entry name" value="dTDP_dehydrorham_reduct"/>
</dbReference>
<dbReference type="InterPro" id="IPR029903">
    <property type="entry name" value="RmlD-like-bd"/>
</dbReference>
<evidence type="ECO:0000256" key="2">
    <source>
        <dbReference type="ARBA" id="ARBA00010944"/>
    </source>
</evidence>
<reference evidence="8 9" key="1">
    <citation type="submission" date="2023-07" db="EMBL/GenBank/DDBJ databases">
        <title>Sorghum-associated microbial communities from plants grown in Nebraska, USA.</title>
        <authorList>
            <person name="Schachtman D."/>
        </authorList>
    </citation>
    <scope>NUCLEOTIDE SEQUENCE [LARGE SCALE GENOMIC DNA]</scope>
    <source>
        <strain evidence="8 9">4249</strain>
    </source>
</reference>
<evidence type="ECO:0000256" key="1">
    <source>
        <dbReference type="ARBA" id="ARBA00004781"/>
    </source>
</evidence>
<proteinExistence type="inferred from homology"/>
<organism evidence="8 9">
    <name type="scientific">Hydrogenophaga palleronii</name>
    <dbReference type="NCBI Taxonomy" id="65655"/>
    <lineage>
        <taxon>Bacteria</taxon>
        <taxon>Pseudomonadati</taxon>
        <taxon>Pseudomonadota</taxon>
        <taxon>Betaproteobacteria</taxon>
        <taxon>Burkholderiales</taxon>
        <taxon>Comamonadaceae</taxon>
        <taxon>Hydrogenophaga</taxon>
    </lineage>
</organism>
<dbReference type="InterPro" id="IPR036291">
    <property type="entry name" value="NAD(P)-bd_dom_sf"/>
</dbReference>